<feature type="transmembrane region" description="Helical" evidence="1">
    <location>
        <begin position="9"/>
        <end position="29"/>
    </location>
</feature>
<evidence type="ECO:0000313" key="3">
    <source>
        <dbReference type="Proteomes" id="UP000694892"/>
    </source>
</evidence>
<organism evidence="2 3">
    <name type="scientific">Xenopus laevis</name>
    <name type="common">African clawed frog</name>
    <dbReference type="NCBI Taxonomy" id="8355"/>
    <lineage>
        <taxon>Eukaryota</taxon>
        <taxon>Metazoa</taxon>
        <taxon>Chordata</taxon>
        <taxon>Craniata</taxon>
        <taxon>Vertebrata</taxon>
        <taxon>Euteleostomi</taxon>
        <taxon>Amphibia</taxon>
        <taxon>Batrachia</taxon>
        <taxon>Anura</taxon>
        <taxon>Pipoidea</taxon>
        <taxon>Pipidae</taxon>
        <taxon>Xenopodinae</taxon>
        <taxon>Xenopus</taxon>
        <taxon>Xenopus</taxon>
    </lineage>
</organism>
<reference evidence="3" key="1">
    <citation type="journal article" date="2016" name="Nature">
        <title>Genome evolution in the allotetraploid frog Xenopus laevis.</title>
        <authorList>
            <person name="Session A.M."/>
            <person name="Uno Y."/>
            <person name="Kwon T."/>
            <person name="Chapman J.A."/>
            <person name="Toyoda A."/>
            <person name="Takahashi S."/>
            <person name="Fukui A."/>
            <person name="Hikosaka A."/>
            <person name="Suzuki A."/>
            <person name="Kondo M."/>
            <person name="van Heeringen S.J."/>
            <person name="Quigley I."/>
            <person name="Heinz S."/>
            <person name="Ogino H."/>
            <person name="Ochi H."/>
            <person name="Hellsten U."/>
            <person name="Lyons J.B."/>
            <person name="Simakov O."/>
            <person name="Putnam N."/>
            <person name="Stites J."/>
            <person name="Kuroki Y."/>
            <person name="Tanaka T."/>
            <person name="Michiue T."/>
            <person name="Watanabe M."/>
            <person name="Bogdanovic O."/>
            <person name="Lister R."/>
            <person name="Georgiou G."/>
            <person name="Paranjpe S.S."/>
            <person name="van Kruijsbergen I."/>
            <person name="Shu S."/>
            <person name="Carlson J."/>
            <person name="Kinoshita T."/>
            <person name="Ohta Y."/>
            <person name="Mawaribuchi S."/>
            <person name="Jenkins J."/>
            <person name="Grimwood J."/>
            <person name="Schmutz J."/>
            <person name="Mitros T."/>
            <person name="Mozaffari S.V."/>
            <person name="Suzuki Y."/>
            <person name="Haramoto Y."/>
            <person name="Yamamoto T.S."/>
            <person name="Takagi C."/>
            <person name="Heald R."/>
            <person name="Miller K."/>
            <person name="Haudenschild C."/>
            <person name="Kitzman J."/>
            <person name="Nakayama T."/>
            <person name="Izutsu Y."/>
            <person name="Robert J."/>
            <person name="Fortriede J."/>
            <person name="Burns K."/>
            <person name="Lotay V."/>
            <person name="Karimi K."/>
            <person name="Yasuoka Y."/>
            <person name="Dichmann D.S."/>
            <person name="Flajnik M.F."/>
            <person name="Houston D.W."/>
            <person name="Shendure J."/>
            <person name="DuPasquier L."/>
            <person name="Vize P.D."/>
            <person name="Zorn A.M."/>
            <person name="Ito M."/>
            <person name="Marcotte E.M."/>
            <person name="Wallingford J.B."/>
            <person name="Ito Y."/>
            <person name="Asashima M."/>
            <person name="Ueno N."/>
            <person name="Matsuda Y."/>
            <person name="Veenstra G.J."/>
            <person name="Fujiyama A."/>
            <person name="Harland R.M."/>
            <person name="Taira M."/>
            <person name="Rokhsar D.S."/>
        </authorList>
    </citation>
    <scope>NUCLEOTIDE SEQUENCE [LARGE SCALE GENOMIC DNA]</scope>
    <source>
        <strain evidence="3">J</strain>
    </source>
</reference>
<keyword evidence="1" id="KW-0812">Transmembrane</keyword>
<dbReference type="AlphaFoldDB" id="A0A974H1M7"/>
<proteinExistence type="predicted"/>
<keyword evidence="1" id="KW-1133">Transmembrane helix</keyword>
<dbReference type="Proteomes" id="UP000694892">
    <property type="component" value="Chromosome 9_10S"/>
</dbReference>
<gene>
    <name evidence="2" type="ORF">XELAEV_18047530mg</name>
</gene>
<protein>
    <submittedName>
        <fullName evidence="2">Uncharacterized protein</fullName>
    </submittedName>
</protein>
<keyword evidence="1" id="KW-0472">Membrane</keyword>
<evidence type="ECO:0000313" key="2">
    <source>
        <dbReference type="EMBL" id="OCT61502.1"/>
    </source>
</evidence>
<accession>A0A974H1M7</accession>
<feature type="transmembrane region" description="Helical" evidence="1">
    <location>
        <begin position="35"/>
        <end position="56"/>
    </location>
</feature>
<evidence type="ECO:0000256" key="1">
    <source>
        <dbReference type="SAM" id="Phobius"/>
    </source>
</evidence>
<name>A0A974H1M7_XENLA</name>
<dbReference type="EMBL" id="CM004483">
    <property type="protein sequence ID" value="OCT61502.1"/>
    <property type="molecule type" value="Genomic_DNA"/>
</dbReference>
<sequence>MHYMESLELYTDVFLLPPFYIFLVGAVSWHCNIYIYIYICTFPYTLKMHVFLLYVFPEPTTILLRKLKGGDKDLLEKYSNCQKVEEVLKVEREYLAAANDKDNEDIGIWITGGTCATSIFLEPVPAIRNPDPHSYPQVPYSATR</sequence>